<protein>
    <submittedName>
        <fullName evidence="1">Unnamed protein product</fullName>
    </submittedName>
</protein>
<name>A0A9W6YYJ7_AMBMO</name>
<accession>A0A9W6YYJ7</accession>
<dbReference type="EMBL" id="BSXU01001429">
    <property type="protein sequence ID" value="GMG27363.1"/>
    <property type="molecule type" value="Genomic_DNA"/>
</dbReference>
<keyword evidence="2" id="KW-1185">Reference proteome</keyword>
<gene>
    <name evidence="1" type="ORF">Amon01_000342400</name>
</gene>
<reference evidence="1" key="1">
    <citation type="submission" date="2023-04" db="EMBL/GenBank/DDBJ databases">
        <title>Ambrosiozyma monospora NBRC 1965.</title>
        <authorList>
            <person name="Ichikawa N."/>
            <person name="Sato H."/>
            <person name="Tonouchi N."/>
        </authorList>
    </citation>
    <scope>NUCLEOTIDE SEQUENCE</scope>
    <source>
        <strain evidence="1">NBRC 1965</strain>
    </source>
</reference>
<evidence type="ECO:0000313" key="2">
    <source>
        <dbReference type="Proteomes" id="UP001165063"/>
    </source>
</evidence>
<organism evidence="1 2">
    <name type="scientific">Ambrosiozyma monospora</name>
    <name type="common">Yeast</name>
    <name type="synonym">Endomycopsis monosporus</name>
    <dbReference type="NCBI Taxonomy" id="43982"/>
    <lineage>
        <taxon>Eukaryota</taxon>
        <taxon>Fungi</taxon>
        <taxon>Dikarya</taxon>
        <taxon>Ascomycota</taxon>
        <taxon>Saccharomycotina</taxon>
        <taxon>Pichiomycetes</taxon>
        <taxon>Pichiales</taxon>
        <taxon>Pichiaceae</taxon>
        <taxon>Ambrosiozyma</taxon>
    </lineage>
</organism>
<dbReference type="Proteomes" id="UP001165063">
    <property type="component" value="Unassembled WGS sequence"/>
</dbReference>
<comment type="caution">
    <text evidence="1">The sequence shown here is derived from an EMBL/GenBank/DDBJ whole genome shotgun (WGS) entry which is preliminary data.</text>
</comment>
<proteinExistence type="predicted"/>
<dbReference type="AlphaFoldDB" id="A0A9W6YYJ7"/>
<sequence length="1002" mass="116504">MDQFAIILSEVPLEIQTIIFQFALSERFTFPAYIGFELLPPQYYNPLDTFPRQLAEFVYFIDHNDLLDTILARILEDCELDLQMFICPQSQKLVKFILSKNIRIKKLTIVGNFMVFLEDEDGKSKKMLHDILEKGIPKEVFLSMFPDYQPCEQFFKFATALQFYDFMLSDIFSSDKDIATIFPKLKLLDLQLRHSLTEVMGLLDGIWGEWLGTQWSDMSGRKMILKMPTAYQRNEHMEHISKFIKATNKHQNLIIQLPPLIDNTAIDAIEFVSELAPERQSQYKIGRFCLGYKSKSFEILPRIVSTKSIIIMSTSVTQEVRHFSNFTVRNIDLHDSKVLLSDVPSLRQVSLTLTNSNSTVFDSIPNTVEEVFVTPKNLESMVSIELPLKLKKVGIVSPVNFLNLVQMNLKELAFLRTVELETGVDDDSNSNENYDASGVVQSFIDSLPTRITSLLLTDRYAWYSRQTIMSLEKRMSKHYNFMKPNPLRFLRFTDLKKLVIEFEGDDVLPSFDLFNLATAENHLDLMLEYKQLSGFFNPLLRSLVIRTPESLSMTFKQFWKQYISCLKNLESLTLWRPWCCGKEIADLRDVKFPKKLCFLTLGVIVPKQSSETGFILIGQLPSHLISVHFTSAPYNRSVCGYYCVVKVDESRCVTKKTIEKKLSIVPFRSTITSVLINQSHFELNEPPVNHISVMSQSHKESFNEVEKFAKLVSSLHPEVRPIIYHYALKERFTFPPFRESKELDQDLDIFPRMLSEFLDLLGCNSVLDTALEAVLEDSELDLQMFMYPQSEKFVQFILSNNIRIKKLKIVNVHSVLLKQNSVKKLLLEFLEKGRQKEVAVHFLMDMEDHEEVFKYLKFATSFYISDGGIMLTTLANTDISKHFPKLRYFEIELEHSHVLFGEELLLGKDGKWVKWLNTGPDDYQSREINIRLTSDWCRDDGMASMRELIKALERHKNLTGEFNYLDDGQWMEAVEFLLRQPQRLQQKYKIQLRLSNTYPMQR</sequence>
<evidence type="ECO:0000313" key="1">
    <source>
        <dbReference type="EMBL" id="GMG27363.1"/>
    </source>
</evidence>